<dbReference type="PANTHER" id="PTHR42693:SF33">
    <property type="entry name" value="ARYLSULFATASE"/>
    <property type="match status" value="1"/>
</dbReference>
<feature type="domain" description="Sulfatase N-terminal" evidence="2">
    <location>
        <begin position="18"/>
        <end position="285"/>
    </location>
</feature>
<dbReference type="Proteomes" id="UP000730618">
    <property type="component" value="Unassembled WGS sequence"/>
</dbReference>
<evidence type="ECO:0000256" key="1">
    <source>
        <dbReference type="ARBA" id="ARBA00008779"/>
    </source>
</evidence>
<dbReference type="EC" id="3.1.6.-" evidence="3"/>
<dbReference type="InterPro" id="IPR050738">
    <property type="entry name" value="Sulfatase"/>
</dbReference>
<comment type="caution">
    <text evidence="3">The sequence shown here is derived from an EMBL/GenBank/DDBJ whole genome shotgun (WGS) entry which is preliminary data.</text>
</comment>
<dbReference type="GO" id="GO:0016787">
    <property type="term" value="F:hydrolase activity"/>
    <property type="evidence" value="ECO:0007669"/>
    <property type="project" value="UniProtKB-KW"/>
</dbReference>
<keyword evidence="4" id="KW-1185">Reference proteome</keyword>
<sequence>MGNLVKTEKQGSTDHRRPNIVFLVADDHRYDGIRAFGNRAIQTPVLDRLAESGVSFTRVHIMGGLVGAVCVPSRAALHTGVNVFRASVSQTVDDPNGIRTINPEIAVLPQVLQEAGYHTYATGKWHNDICTFAKSFSSGARLFFGGMSDHRNVPLHHFDPSGQYPKEEQYIGDGFSTELFADAAVDFLQSYRNEAQPYFLYVAFTSPHDPRTPPKEYADLYDPEAIDLPDNYLSEHPFDNGELQNRDERLAQWPRTPEVVRRHIADYYGMISHMDAQIGRIIEALN</sequence>
<keyword evidence="3" id="KW-0378">Hydrolase</keyword>
<comment type="similarity">
    <text evidence="1">Belongs to the sulfatase family.</text>
</comment>
<evidence type="ECO:0000259" key="2">
    <source>
        <dbReference type="Pfam" id="PF00884"/>
    </source>
</evidence>
<gene>
    <name evidence="3" type="ORF">PAECIP111802_00026</name>
</gene>
<dbReference type="EMBL" id="CAJVCE010000001">
    <property type="protein sequence ID" value="CAG7613919.1"/>
    <property type="molecule type" value="Genomic_DNA"/>
</dbReference>
<dbReference type="PANTHER" id="PTHR42693">
    <property type="entry name" value="ARYLSULFATASE FAMILY MEMBER"/>
    <property type="match status" value="1"/>
</dbReference>
<name>A0ABM8V9S3_9BACL</name>
<evidence type="ECO:0000313" key="3">
    <source>
        <dbReference type="EMBL" id="CAG7613919.1"/>
    </source>
</evidence>
<dbReference type="Pfam" id="PF00884">
    <property type="entry name" value="Sulfatase"/>
    <property type="match status" value="1"/>
</dbReference>
<reference evidence="3 4" key="1">
    <citation type="submission" date="2021-06" db="EMBL/GenBank/DDBJ databases">
        <authorList>
            <person name="Criscuolo A."/>
        </authorList>
    </citation>
    <scope>NUCLEOTIDE SEQUENCE [LARGE SCALE GENOMIC DNA]</scope>
    <source>
        <strain evidence="4">CIP 111802</strain>
    </source>
</reference>
<evidence type="ECO:0000313" key="4">
    <source>
        <dbReference type="Proteomes" id="UP000730618"/>
    </source>
</evidence>
<protein>
    <submittedName>
        <fullName evidence="3">Ulvan-active sulfatase</fullName>
        <ecNumber evidence="3">3.1.6.-</ecNumber>
    </submittedName>
</protein>
<dbReference type="InterPro" id="IPR000917">
    <property type="entry name" value="Sulfatase_N"/>
</dbReference>
<organism evidence="3 4">
    <name type="scientific">Paenibacillus allorhizosphaerae</name>
    <dbReference type="NCBI Taxonomy" id="2849866"/>
    <lineage>
        <taxon>Bacteria</taxon>
        <taxon>Bacillati</taxon>
        <taxon>Bacillota</taxon>
        <taxon>Bacilli</taxon>
        <taxon>Bacillales</taxon>
        <taxon>Paenibacillaceae</taxon>
        <taxon>Paenibacillus</taxon>
    </lineage>
</organism>
<proteinExistence type="inferred from homology"/>
<accession>A0ABM8V9S3</accession>